<feature type="domain" description="Chitin-binding type-2" evidence="2">
    <location>
        <begin position="152"/>
        <end position="210"/>
    </location>
</feature>
<dbReference type="InterPro" id="IPR036508">
    <property type="entry name" value="Chitin-bd_dom_sf"/>
</dbReference>
<name>A0A8K0CBM6_IGNLU</name>
<evidence type="ECO:0000256" key="1">
    <source>
        <dbReference type="SAM" id="MobiDB-lite"/>
    </source>
</evidence>
<accession>A0A8K0CBM6</accession>
<dbReference type="SUPFAM" id="SSF57625">
    <property type="entry name" value="Invertebrate chitin-binding proteins"/>
    <property type="match status" value="1"/>
</dbReference>
<dbReference type="PANTHER" id="PTHR22933:SF31">
    <property type="entry name" value="FI18007P1"/>
    <property type="match status" value="1"/>
</dbReference>
<keyword evidence="4" id="KW-1185">Reference proteome</keyword>
<dbReference type="PROSITE" id="PS50940">
    <property type="entry name" value="CHIT_BIND_II"/>
    <property type="match status" value="1"/>
</dbReference>
<comment type="caution">
    <text evidence="3">The sequence shown here is derived from an EMBL/GenBank/DDBJ whole genome shotgun (WGS) entry which is preliminary data.</text>
</comment>
<dbReference type="PANTHER" id="PTHR22933">
    <property type="entry name" value="FI18007P1-RELATED"/>
    <property type="match status" value="1"/>
</dbReference>
<dbReference type="InterPro" id="IPR002557">
    <property type="entry name" value="Chitin-bd_dom"/>
</dbReference>
<dbReference type="InterPro" id="IPR052976">
    <property type="entry name" value="Scoloptoxin-like"/>
</dbReference>
<dbReference type="OrthoDB" id="7426044at2759"/>
<evidence type="ECO:0000313" key="3">
    <source>
        <dbReference type="EMBL" id="KAF2884304.1"/>
    </source>
</evidence>
<gene>
    <name evidence="3" type="ORF">ILUMI_21866</name>
</gene>
<dbReference type="GO" id="GO:0005576">
    <property type="term" value="C:extracellular region"/>
    <property type="evidence" value="ECO:0007669"/>
    <property type="project" value="InterPro"/>
</dbReference>
<dbReference type="EMBL" id="VTPC01090203">
    <property type="protein sequence ID" value="KAF2884304.1"/>
    <property type="molecule type" value="Genomic_DNA"/>
</dbReference>
<proteinExistence type="predicted"/>
<dbReference type="AlphaFoldDB" id="A0A8K0CBM6"/>
<organism evidence="3 4">
    <name type="scientific">Ignelater luminosus</name>
    <name type="common">Cucubano</name>
    <name type="synonym">Pyrophorus luminosus</name>
    <dbReference type="NCBI Taxonomy" id="2038154"/>
    <lineage>
        <taxon>Eukaryota</taxon>
        <taxon>Metazoa</taxon>
        <taxon>Ecdysozoa</taxon>
        <taxon>Arthropoda</taxon>
        <taxon>Hexapoda</taxon>
        <taxon>Insecta</taxon>
        <taxon>Pterygota</taxon>
        <taxon>Neoptera</taxon>
        <taxon>Endopterygota</taxon>
        <taxon>Coleoptera</taxon>
        <taxon>Polyphaga</taxon>
        <taxon>Elateriformia</taxon>
        <taxon>Elateroidea</taxon>
        <taxon>Elateridae</taxon>
        <taxon>Agrypninae</taxon>
        <taxon>Pyrophorini</taxon>
        <taxon>Ignelater</taxon>
    </lineage>
</organism>
<evidence type="ECO:0000313" key="4">
    <source>
        <dbReference type="Proteomes" id="UP000801492"/>
    </source>
</evidence>
<evidence type="ECO:0000259" key="2">
    <source>
        <dbReference type="PROSITE" id="PS50940"/>
    </source>
</evidence>
<protein>
    <recommendedName>
        <fullName evidence="2">Chitin-binding type-2 domain-containing protein</fullName>
    </recommendedName>
</protein>
<dbReference type="Pfam" id="PF01607">
    <property type="entry name" value="CBM_14"/>
    <property type="match status" value="1"/>
</dbReference>
<dbReference type="Proteomes" id="UP000801492">
    <property type="component" value="Unassembled WGS sequence"/>
</dbReference>
<feature type="region of interest" description="Disordered" evidence="1">
    <location>
        <begin position="97"/>
        <end position="143"/>
    </location>
</feature>
<sequence length="340" mass="39372">MALETKLSLDLMLISLTIVCLVFTNVAVSLPQRNNFDDARLHQGRGFVPTIAGFRPTTISYDTFDVDNNGASSQAVLARTPSYEENYPIRNAIPVIQQRPQPRPQQPQQFNKRPPSPPQQFKQQLAEEAKEEALEEEKEEPDRLSLLLPQSKFECIGKNTGYYADEGLGCEVFHYCQDNAKHSWICPEGFTFHQVHLICMPPGNDNICEQSSKYHFVNDYLYKPVNLEEHQSKPNVSLRYSERFYPDQYNYQQVYEEEEDEAPRERQPIRVPVQQAQVPHAPRVVPVQRRPTPSPFSPTFRPETTLGQVFRSPEEVNISLQQRRPPFVAQRYVTTEEREY</sequence>
<dbReference type="GO" id="GO:0008061">
    <property type="term" value="F:chitin binding"/>
    <property type="evidence" value="ECO:0007669"/>
    <property type="project" value="InterPro"/>
</dbReference>
<reference evidence="3" key="1">
    <citation type="submission" date="2019-08" db="EMBL/GenBank/DDBJ databases">
        <title>The genome of the North American firefly Photinus pyralis.</title>
        <authorList>
            <consortium name="Photinus pyralis genome working group"/>
            <person name="Fallon T.R."/>
            <person name="Sander Lower S.E."/>
            <person name="Weng J.-K."/>
        </authorList>
    </citation>
    <scope>NUCLEOTIDE SEQUENCE</scope>
    <source>
        <strain evidence="3">TRF0915ILg1</strain>
        <tissue evidence="3">Whole body</tissue>
    </source>
</reference>